<feature type="transmembrane region" description="Helical" evidence="1">
    <location>
        <begin position="143"/>
        <end position="162"/>
    </location>
</feature>
<gene>
    <name evidence="2" type="ORF">ACFOEN_08110</name>
</gene>
<reference evidence="3" key="1">
    <citation type="journal article" date="2019" name="Int. J. Syst. Evol. Microbiol.">
        <title>The Global Catalogue of Microorganisms (GCM) 10K type strain sequencing project: providing services to taxonomists for standard genome sequencing and annotation.</title>
        <authorList>
            <consortium name="The Broad Institute Genomics Platform"/>
            <consortium name="The Broad Institute Genome Sequencing Center for Infectious Disease"/>
            <person name="Wu L."/>
            <person name="Ma J."/>
        </authorList>
    </citation>
    <scope>NUCLEOTIDE SEQUENCE [LARGE SCALE GENOMIC DNA]</scope>
    <source>
        <strain evidence="3">KCTC 52168</strain>
    </source>
</reference>
<sequence>MQNPSIAEFIRNLRRPALLGVVLLLVPSLISAFFAVWSAATEGKIEVFSIGRWVATHETVPWQQGWARLASPLVLVAAAILYLARGSTDALGQQLALVLLSCVGIAMCVSPLSFSSFEGTAAICSVGLYVSAVCFVDARFGRLVSVIVMIATVVAMLIAYAYSLPHPGQAG</sequence>
<evidence type="ECO:0000313" key="3">
    <source>
        <dbReference type="Proteomes" id="UP001595556"/>
    </source>
</evidence>
<evidence type="ECO:0000313" key="2">
    <source>
        <dbReference type="EMBL" id="MFC3147603.1"/>
    </source>
</evidence>
<keyword evidence="1" id="KW-0812">Transmembrane</keyword>
<feature type="transmembrane region" description="Helical" evidence="1">
    <location>
        <begin position="17"/>
        <end position="40"/>
    </location>
</feature>
<organism evidence="2 3">
    <name type="scientific">Piscinibacterium candidicorallinum</name>
    <dbReference type="NCBI Taxonomy" id="1793872"/>
    <lineage>
        <taxon>Bacteria</taxon>
        <taxon>Pseudomonadati</taxon>
        <taxon>Pseudomonadota</taxon>
        <taxon>Betaproteobacteria</taxon>
        <taxon>Burkholderiales</taxon>
        <taxon>Piscinibacterium</taxon>
    </lineage>
</organism>
<feature type="transmembrane region" description="Helical" evidence="1">
    <location>
        <begin position="95"/>
        <end position="114"/>
    </location>
</feature>
<keyword evidence="3" id="KW-1185">Reference proteome</keyword>
<name>A0ABV7H120_9BURK</name>
<keyword evidence="1" id="KW-1133">Transmembrane helix</keyword>
<feature type="transmembrane region" description="Helical" evidence="1">
    <location>
        <begin position="120"/>
        <end position="136"/>
    </location>
</feature>
<dbReference type="Proteomes" id="UP001595556">
    <property type="component" value="Unassembled WGS sequence"/>
</dbReference>
<proteinExistence type="predicted"/>
<protein>
    <submittedName>
        <fullName evidence="2">Uncharacterized protein</fullName>
    </submittedName>
</protein>
<dbReference type="RefSeq" id="WP_377302858.1">
    <property type="nucleotide sequence ID" value="NZ_CP180191.1"/>
</dbReference>
<dbReference type="EMBL" id="JBHRTI010000004">
    <property type="protein sequence ID" value="MFC3147603.1"/>
    <property type="molecule type" value="Genomic_DNA"/>
</dbReference>
<keyword evidence="1" id="KW-0472">Membrane</keyword>
<comment type="caution">
    <text evidence="2">The sequence shown here is derived from an EMBL/GenBank/DDBJ whole genome shotgun (WGS) entry which is preliminary data.</text>
</comment>
<evidence type="ECO:0000256" key="1">
    <source>
        <dbReference type="SAM" id="Phobius"/>
    </source>
</evidence>
<feature type="transmembrane region" description="Helical" evidence="1">
    <location>
        <begin position="65"/>
        <end position="83"/>
    </location>
</feature>
<accession>A0ABV7H120</accession>